<dbReference type="OrthoDB" id="783096at2759"/>
<dbReference type="PANTHER" id="PTHR32440:SF0">
    <property type="entry name" value="PHOSPHATASE DCR2-RELATED"/>
    <property type="match status" value="1"/>
</dbReference>
<dbReference type="RefSeq" id="XP_018733645.1">
    <property type="nucleotide sequence ID" value="XM_018881012.1"/>
</dbReference>
<evidence type="ECO:0000313" key="4">
    <source>
        <dbReference type="Proteomes" id="UP000189580"/>
    </source>
</evidence>
<gene>
    <name evidence="3" type="primary">DCR2</name>
    <name evidence="3" type="ORF">AWJ20_3970</name>
</gene>
<keyword evidence="4" id="KW-1185">Reference proteome</keyword>
<accession>A0A161HIU6</accession>
<dbReference type="PANTHER" id="PTHR32440">
    <property type="entry name" value="PHOSPHATASE DCR2-RELATED-RELATED"/>
    <property type="match status" value="1"/>
</dbReference>
<protein>
    <submittedName>
        <fullName evidence="3">Dcr2p</fullName>
    </submittedName>
</protein>
<dbReference type="Pfam" id="PF00149">
    <property type="entry name" value="Metallophos"/>
    <property type="match status" value="1"/>
</dbReference>
<name>A0A161HIU6_9ASCO</name>
<dbReference type="GO" id="GO:0005737">
    <property type="term" value="C:cytoplasm"/>
    <property type="evidence" value="ECO:0007669"/>
    <property type="project" value="TreeGrafter"/>
</dbReference>
<keyword evidence="1" id="KW-1133">Transmembrane helix</keyword>
<dbReference type="GO" id="GO:0007089">
    <property type="term" value="P:traversing start control point of mitotic cell cycle"/>
    <property type="evidence" value="ECO:0007669"/>
    <property type="project" value="EnsemblFungi"/>
</dbReference>
<feature type="domain" description="Calcineurin-like phosphoesterase" evidence="2">
    <location>
        <begin position="246"/>
        <end position="493"/>
    </location>
</feature>
<dbReference type="KEGG" id="slb:AWJ20_3970"/>
<evidence type="ECO:0000313" key="3">
    <source>
        <dbReference type="EMBL" id="ANB11168.1"/>
    </source>
</evidence>
<dbReference type="GO" id="GO:0004721">
    <property type="term" value="F:phosphoprotein phosphatase activity"/>
    <property type="evidence" value="ECO:0007669"/>
    <property type="project" value="EnsemblFungi"/>
</dbReference>
<dbReference type="GeneID" id="30036050"/>
<dbReference type="AlphaFoldDB" id="A0A161HIU6"/>
<dbReference type="SUPFAM" id="SSF56300">
    <property type="entry name" value="Metallo-dependent phosphatases"/>
    <property type="match status" value="1"/>
</dbReference>
<keyword evidence="1" id="KW-0812">Transmembrane</keyword>
<dbReference type="Proteomes" id="UP000189580">
    <property type="component" value="Chromosome c"/>
</dbReference>
<sequence>MALLPRFWVRQLLKLGISIFVLSLLIVFVDFYFNFLPTSFQTRLPLHQSTAVIVDLKVQSCLTVSGCAEPNGWYKIPKNLYLNTKWVRKGFVYVKRVEETELQDDHKVVLDLALAHSTEANGHGIPLYIVKDILGQATSEKEETEASRDAIRAIDDDEAAKHGWTLRDEDSGLWVKQGKYHRSESVTGVDVLFGKDSVDPRPNWSLKPGFLFRDSGKEAFASLTIRRGVENKPSKPVLRVNPSGKFKILQVADLHFSTGEGICRDTFPSDSAGNCLADPRTLDFIKLVLDQETPDFVVMTGDQIFGDTAPDAESALLKAVAPFIEREIPYAMVFGNHDAQGSLSKEDLMSIIATLPFSLSEAGPEDVDGIGNYVLQALSPKNDHPAISFYFLDSHSHVALPKGGSTYDHIKSNQLKFIENTSTKIKELQKDYTHIPLSMAFFHIPIPEYRKTNVNPVVGSHREPVMGPTNDEGTRDVLAKVGVSVVSVGHDHVNDYCMFDKPDREGETGIWLCYGGAVGEGGYAGYGGYVRRLRLFEIDTQSASIKSWKLTREQPELKLDEQTLVSNGHVSNE</sequence>
<keyword evidence="1" id="KW-0472">Membrane</keyword>
<reference evidence="3 4" key="1">
    <citation type="submission" date="2016-02" db="EMBL/GenBank/DDBJ databases">
        <title>Complete genome sequence and transcriptome regulation of the pentose utilising yeast Sugiyamaella lignohabitans.</title>
        <authorList>
            <person name="Bellasio M."/>
            <person name="Peymann A."/>
            <person name="Valli M."/>
            <person name="Sipitzky M."/>
            <person name="Graf A."/>
            <person name="Sauer M."/>
            <person name="Marx H."/>
            <person name="Mattanovich D."/>
        </authorList>
    </citation>
    <scope>NUCLEOTIDE SEQUENCE [LARGE SCALE GENOMIC DNA]</scope>
    <source>
        <strain evidence="3 4">CBS 10342</strain>
    </source>
</reference>
<proteinExistence type="predicted"/>
<dbReference type="Gene3D" id="3.60.21.10">
    <property type="match status" value="1"/>
</dbReference>
<dbReference type="InterPro" id="IPR029052">
    <property type="entry name" value="Metallo-depent_PP-like"/>
</dbReference>
<dbReference type="CDD" id="cd07383">
    <property type="entry name" value="MPP_Dcr2"/>
    <property type="match status" value="1"/>
</dbReference>
<feature type="transmembrane region" description="Helical" evidence="1">
    <location>
        <begin position="12"/>
        <end position="33"/>
    </location>
</feature>
<organism evidence="3 4">
    <name type="scientific">Sugiyamaella lignohabitans</name>
    <dbReference type="NCBI Taxonomy" id="796027"/>
    <lineage>
        <taxon>Eukaryota</taxon>
        <taxon>Fungi</taxon>
        <taxon>Dikarya</taxon>
        <taxon>Ascomycota</taxon>
        <taxon>Saccharomycotina</taxon>
        <taxon>Dipodascomycetes</taxon>
        <taxon>Dipodascales</taxon>
        <taxon>Trichomonascaceae</taxon>
        <taxon>Sugiyamaella</taxon>
    </lineage>
</organism>
<dbReference type="InterPro" id="IPR004843">
    <property type="entry name" value="Calcineurin-like_PHP"/>
</dbReference>
<dbReference type="EMBL" id="CP014500">
    <property type="protein sequence ID" value="ANB11168.1"/>
    <property type="molecule type" value="Genomic_DNA"/>
</dbReference>
<dbReference type="GO" id="GO:1900102">
    <property type="term" value="P:negative regulation of endoplasmic reticulum unfolded protein response"/>
    <property type="evidence" value="ECO:0007669"/>
    <property type="project" value="EnsemblFungi"/>
</dbReference>
<evidence type="ECO:0000256" key="1">
    <source>
        <dbReference type="SAM" id="Phobius"/>
    </source>
</evidence>
<evidence type="ECO:0000259" key="2">
    <source>
        <dbReference type="Pfam" id="PF00149"/>
    </source>
</evidence>